<evidence type="ECO:0000313" key="2">
    <source>
        <dbReference type="Proteomes" id="UP001527181"/>
    </source>
</evidence>
<dbReference type="Proteomes" id="UP001527181">
    <property type="component" value="Unassembled WGS sequence"/>
</dbReference>
<reference evidence="1 2" key="1">
    <citation type="submission" date="2022-05" db="EMBL/GenBank/DDBJ databases">
        <title>Genome Sequencing of Bee-Associated Microbes.</title>
        <authorList>
            <person name="Dunlap C."/>
        </authorList>
    </citation>
    <scope>NUCLEOTIDE SEQUENCE [LARGE SCALE GENOMIC DNA]</scope>
    <source>
        <strain evidence="1 2">NRRL B-04010</strain>
    </source>
</reference>
<accession>A0ABT4GU12</accession>
<name>A0ABT4GU12_PAEAL</name>
<sequence length="142" mass="16035">METYSLNEMVVHHTKMAIQIAASMGHTLDFSSESVHRVEDILDNYANDYASQPDMIKPLDREVWSIAAIWGTYVGEVMRIELGELCNWEAVEGGYLLDAQGAKASPISKAFKRIVNGPEDNIVSFYEIIGEKMREHLSQIQE</sequence>
<proteinExistence type="predicted"/>
<dbReference type="GeneID" id="94491190"/>
<organism evidence="1 2">
    <name type="scientific">Paenibacillus alvei</name>
    <name type="common">Bacillus alvei</name>
    <dbReference type="NCBI Taxonomy" id="44250"/>
    <lineage>
        <taxon>Bacteria</taxon>
        <taxon>Bacillati</taxon>
        <taxon>Bacillota</taxon>
        <taxon>Bacilli</taxon>
        <taxon>Bacillales</taxon>
        <taxon>Paenibacillaceae</taxon>
        <taxon>Paenibacillus</taxon>
    </lineage>
</organism>
<gene>
    <name evidence="1" type="ORF">M5X12_06235</name>
</gene>
<dbReference type="RefSeq" id="WP_005549780.1">
    <property type="nucleotide sequence ID" value="NZ_JAKOBS010000001.1"/>
</dbReference>
<keyword evidence="2" id="KW-1185">Reference proteome</keyword>
<comment type="caution">
    <text evidence="1">The sequence shown here is derived from an EMBL/GenBank/DDBJ whole genome shotgun (WGS) entry which is preliminary data.</text>
</comment>
<evidence type="ECO:0008006" key="3">
    <source>
        <dbReference type="Google" id="ProtNLM"/>
    </source>
</evidence>
<evidence type="ECO:0000313" key="1">
    <source>
        <dbReference type="EMBL" id="MCY9760174.1"/>
    </source>
</evidence>
<protein>
    <recommendedName>
        <fullName evidence="3">DUF3806 domain-containing protein</fullName>
    </recommendedName>
</protein>
<dbReference type="EMBL" id="JAMDNP010000010">
    <property type="protein sequence ID" value="MCY9760174.1"/>
    <property type="molecule type" value="Genomic_DNA"/>
</dbReference>